<organism evidence="1 2">
    <name type="scientific">Polaromonas naphthalenivorans (strain CJ2)</name>
    <dbReference type="NCBI Taxonomy" id="365044"/>
    <lineage>
        <taxon>Bacteria</taxon>
        <taxon>Pseudomonadati</taxon>
        <taxon>Pseudomonadota</taxon>
        <taxon>Betaproteobacteria</taxon>
        <taxon>Burkholderiales</taxon>
        <taxon>Comamonadaceae</taxon>
        <taxon>Polaromonas</taxon>
    </lineage>
</organism>
<dbReference type="Proteomes" id="UP000000644">
    <property type="component" value="Chromosome"/>
</dbReference>
<dbReference type="AlphaFoldDB" id="A1VNW6"/>
<evidence type="ECO:0000313" key="2">
    <source>
        <dbReference type="Proteomes" id="UP000000644"/>
    </source>
</evidence>
<accession>A1VNW6</accession>
<dbReference type="STRING" id="365044.Pnap_2035"/>
<protein>
    <submittedName>
        <fullName evidence="1">Uncharacterized protein</fullName>
    </submittedName>
</protein>
<proteinExistence type="predicted"/>
<sequence length="134" mass="15545">MHAALYRQESGVNGARPPACNGRDIRWWQDIPSPIRPLVVAPVSFDVLQDYEIAADRTQGYDGRHEPCYCAFRYVLTQLRSDDDEVFYEAPVYAEMLTSWRLLDQRWLVCRTTVHNFDRGECQTSLSLSDTMPR</sequence>
<reference evidence="2" key="1">
    <citation type="journal article" date="2009" name="Environ. Microbiol.">
        <title>The genome of Polaromonas naphthalenivorans strain CJ2, isolated from coal tar-contaminated sediment, reveals physiological and metabolic versatility and evolution through extensive horizontal gene transfer.</title>
        <authorList>
            <person name="Yagi J.M."/>
            <person name="Sims D."/>
            <person name="Brettin T."/>
            <person name="Bruce D."/>
            <person name="Madsen E.L."/>
        </authorList>
    </citation>
    <scope>NUCLEOTIDE SEQUENCE [LARGE SCALE GENOMIC DNA]</scope>
    <source>
        <strain evidence="2">CJ2</strain>
    </source>
</reference>
<dbReference type="eggNOG" id="ENOG5032V7Z">
    <property type="taxonomic scope" value="Bacteria"/>
</dbReference>
<name>A1VNW6_POLNA</name>
<gene>
    <name evidence="1" type="ordered locus">Pnap_2035</name>
</gene>
<dbReference type="EMBL" id="CP000529">
    <property type="protein sequence ID" value="ABM37344.1"/>
    <property type="molecule type" value="Genomic_DNA"/>
</dbReference>
<evidence type="ECO:0000313" key="1">
    <source>
        <dbReference type="EMBL" id="ABM37344.1"/>
    </source>
</evidence>
<keyword evidence="2" id="KW-1185">Reference proteome</keyword>
<dbReference type="RefSeq" id="WP_011801424.1">
    <property type="nucleotide sequence ID" value="NC_008781.1"/>
</dbReference>
<dbReference type="KEGG" id="pna:Pnap_2035"/>
<dbReference type="OrthoDB" id="9180615at2"/>
<dbReference type="HOGENOM" id="CLU_1905814_0_0_4"/>